<evidence type="ECO:0000259" key="2">
    <source>
        <dbReference type="Pfam" id="PF07853"/>
    </source>
</evidence>
<dbReference type="InterPro" id="IPR012867">
    <property type="entry name" value="DUF1648"/>
</dbReference>
<feature type="transmembrane region" description="Helical" evidence="1">
    <location>
        <begin position="226"/>
        <end position="249"/>
    </location>
</feature>
<keyword evidence="1" id="KW-0472">Membrane</keyword>
<dbReference type="AlphaFoldDB" id="A0A0G3GQ79"/>
<dbReference type="Proteomes" id="UP000035368">
    <property type="component" value="Chromosome"/>
</dbReference>
<feature type="transmembrane region" description="Helical" evidence="1">
    <location>
        <begin position="132"/>
        <end position="151"/>
    </location>
</feature>
<keyword evidence="1" id="KW-0812">Transmembrane</keyword>
<name>A0A0G3GQ79_9CORY</name>
<feature type="transmembrane region" description="Helical" evidence="1">
    <location>
        <begin position="77"/>
        <end position="95"/>
    </location>
</feature>
<accession>A0A0G3GQ79</accession>
<feature type="domain" description="DUF1648" evidence="2">
    <location>
        <begin position="142"/>
        <end position="183"/>
    </location>
</feature>
<gene>
    <name evidence="4" type="ORF">CEPID_04185</name>
</gene>
<feature type="transmembrane region" description="Helical" evidence="1">
    <location>
        <begin position="53"/>
        <end position="71"/>
    </location>
</feature>
<dbReference type="PATRIC" id="fig|1050174.4.peg.849"/>
<dbReference type="STRING" id="1050174.CEPID_04185"/>
<keyword evidence="1" id="KW-1133">Transmembrane helix</keyword>
<sequence>MVVAMAFVLALAQAVLPLSLLWVVDGPAPIGVSVPRARLEHPVVRYAVAKARAWLMWCALASAVATAVLVLVSPQLIPVATIATMVLIIMGWNRCGQRIRAVKRAEDWYADVPVVLRGDVVDSEEEELPVNWWGFWCAGAIVMAGASYLGARWDEVPGEFATHFDAHFQPDAWSTKSVGSVFFGMFFAVGLLLFLGALAWIVRVAPSSSRTAHQPESRKQAAKIRASTASALGWMSAYLCAGLVCMQLSMCLPDWHEYQKLISVLFLIGTVAGAVAMTVSLARISGGAKRGGVGAYGDRRQIQDMGTEPPDMDSHVVWGMFYYNPDDPAIFVEKRLGVGWDFNYGRWPGKIFALFTVLILIATLAVALF</sequence>
<feature type="transmembrane region" description="Helical" evidence="1">
    <location>
        <begin position="351"/>
        <end position="368"/>
    </location>
</feature>
<dbReference type="Pfam" id="PF19124">
    <property type="entry name" value="DUF5808"/>
    <property type="match status" value="1"/>
</dbReference>
<evidence type="ECO:0000256" key="1">
    <source>
        <dbReference type="SAM" id="Phobius"/>
    </source>
</evidence>
<feature type="transmembrane region" description="Helical" evidence="1">
    <location>
        <begin position="181"/>
        <end position="205"/>
    </location>
</feature>
<organism evidence="4 5">
    <name type="scientific">Corynebacterium epidermidicanis</name>
    <dbReference type="NCBI Taxonomy" id="1050174"/>
    <lineage>
        <taxon>Bacteria</taxon>
        <taxon>Bacillati</taxon>
        <taxon>Actinomycetota</taxon>
        <taxon>Actinomycetes</taxon>
        <taxon>Mycobacteriales</taxon>
        <taxon>Corynebacteriaceae</taxon>
        <taxon>Corynebacterium</taxon>
    </lineage>
</organism>
<feature type="transmembrane region" description="Helical" evidence="1">
    <location>
        <begin position="261"/>
        <end position="282"/>
    </location>
</feature>
<feature type="domain" description="DUF5808" evidence="3">
    <location>
        <begin position="325"/>
        <end position="350"/>
    </location>
</feature>
<evidence type="ECO:0000313" key="5">
    <source>
        <dbReference type="Proteomes" id="UP000035368"/>
    </source>
</evidence>
<evidence type="ECO:0000259" key="3">
    <source>
        <dbReference type="Pfam" id="PF19124"/>
    </source>
</evidence>
<dbReference type="EMBL" id="CP011541">
    <property type="protein sequence ID" value="AKK02710.1"/>
    <property type="molecule type" value="Genomic_DNA"/>
</dbReference>
<protein>
    <submittedName>
        <fullName evidence="4">Putative DUF1648 family protein</fullName>
    </submittedName>
</protein>
<dbReference type="Pfam" id="PF07853">
    <property type="entry name" value="DUF1648"/>
    <property type="match status" value="1"/>
</dbReference>
<reference evidence="4 5" key="1">
    <citation type="submission" date="2015-05" db="EMBL/GenBank/DDBJ databases">
        <title>Complete genome sequence of Corynebacterium epidermidicanis DSM 45586, isolated from the skin of a dog suffering from pruritus.</title>
        <authorList>
            <person name="Ruckert C."/>
            <person name="Albersmeier A."/>
            <person name="Winkler A."/>
            <person name="Tauch A."/>
        </authorList>
    </citation>
    <scope>NUCLEOTIDE SEQUENCE [LARGE SCALE GENOMIC DNA]</scope>
    <source>
        <strain evidence="4 5">DSM 45586</strain>
    </source>
</reference>
<evidence type="ECO:0000313" key="4">
    <source>
        <dbReference type="EMBL" id="AKK02710.1"/>
    </source>
</evidence>
<dbReference type="InterPro" id="IPR043831">
    <property type="entry name" value="DUF5808"/>
</dbReference>
<dbReference type="KEGG" id="cei:CEPID_04185"/>
<keyword evidence="5" id="KW-1185">Reference proteome</keyword>
<feature type="transmembrane region" description="Helical" evidence="1">
    <location>
        <begin position="6"/>
        <end position="32"/>
    </location>
</feature>
<proteinExistence type="predicted"/>